<dbReference type="OrthoDB" id="3268207at2759"/>
<dbReference type="Proteomes" id="UP000076727">
    <property type="component" value="Unassembled WGS sequence"/>
</dbReference>
<name>A0A165RDV3_9APHY</name>
<proteinExistence type="predicted"/>
<dbReference type="STRING" id="1314783.A0A165RDV3"/>
<accession>A0A165RDV3</accession>
<keyword evidence="1" id="KW-0472">Membrane</keyword>
<protein>
    <submittedName>
        <fullName evidence="2">Uncharacterized protein</fullName>
    </submittedName>
</protein>
<reference evidence="2 3" key="1">
    <citation type="journal article" date="2016" name="Mol. Biol. Evol.">
        <title>Comparative Genomics of Early-Diverging Mushroom-Forming Fungi Provides Insights into the Origins of Lignocellulose Decay Capabilities.</title>
        <authorList>
            <person name="Nagy L.G."/>
            <person name="Riley R."/>
            <person name="Tritt A."/>
            <person name="Adam C."/>
            <person name="Daum C."/>
            <person name="Floudas D."/>
            <person name="Sun H."/>
            <person name="Yadav J.S."/>
            <person name="Pangilinan J."/>
            <person name="Larsson K.H."/>
            <person name="Matsuura K."/>
            <person name="Barry K."/>
            <person name="Labutti K."/>
            <person name="Kuo R."/>
            <person name="Ohm R.A."/>
            <person name="Bhattacharya S.S."/>
            <person name="Shirouzu T."/>
            <person name="Yoshinaga Y."/>
            <person name="Martin F.M."/>
            <person name="Grigoriev I.V."/>
            <person name="Hibbett D.S."/>
        </authorList>
    </citation>
    <scope>NUCLEOTIDE SEQUENCE [LARGE SCALE GENOMIC DNA]</scope>
    <source>
        <strain evidence="2 3">L-15889</strain>
    </source>
</reference>
<evidence type="ECO:0000256" key="1">
    <source>
        <dbReference type="SAM" id="Phobius"/>
    </source>
</evidence>
<feature type="transmembrane region" description="Helical" evidence="1">
    <location>
        <begin position="12"/>
        <end position="33"/>
    </location>
</feature>
<feature type="transmembrane region" description="Helical" evidence="1">
    <location>
        <begin position="91"/>
        <end position="109"/>
    </location>
</feature>
<dbReference type="EMBL" id="KV429050">
    <property type="protein sequence ID" value="KZT70623.1"/>
    <property type="molecule type" value="Genomic_DNA"/>
</dbReference>
<keyword evidence="3" id="KW-1185">Reference proteome</keyword>
<evidence type="ECO:0000313" key="2">
    <source>
        <dbReference type="EMBL" id="KZT70623.1"/>
    </source>
</evidence>
<dbReference type="PANTHER" id="PTHR40465:SF1">
    <property type="entry name" value="DUF6534 DOMAIN-CONTAINING PROTEIN"/>
    <property type="match status" value="1"/>
</dbReference>
<dbReference type="AlphaFoldDB" id="A0A165RDV3"/>
<feature type="transmembrane region" description="Helical" evidence="1">
    <location>
        <begin position="121"/>
        <end position="140"/>
    </location>
</feature>
<sequence>MATPTAGIPSGVLNDILGALFLAAAIGGLLQGINNGQAVFYFRNNQSDSRIMKYLVFFVWFTNVLHLFLVAAAVYMDMVDGHGDIDKSERLYWSDMAIVLVSAVSDLGVKGTFSYRVWRLSQQWILSLMIMIGAFITFGFSL</sequence>
<evidence type="ECO:0000313" key="3">
    <source>
        <dbReference type="Proteomes" id="UP000076727"/>
    </source>
</evidence>
<gene>
    <name evidence="2" type="ORF">DAEQUDRAFT_178533</name>
</gene>
<keyword evidence="1" id="KW-0812">Transmembrane</keyword>
<keyword evidence="1" id="KW-1133">Transmembrane helix</keyword>
<feature type="transmembrane region" description="Helical" evidence="1">
    <location>
        <begin position="54"/>
        <end position="76"/>
    </location>
</feature>
<dbReference type="PANTHER" id="PTHR40465">
    <property type="entry name" value="CHROMOSOME 1, WHOLE GENOME SHOTGUN SEQUENCE"/>
    <property type="match status" value="1"/>
</dbReference>
<organism evidence="2 3">
    <name type="scientific">Daedalea quercina L-15889</name>
    <dbReference type="NCBI Taxonomy" id="1314783"/>
    <lineage>
        <taxon>Eukaryota</taxon>
        <taxon>Fungi</taxon>
        <taxon>Dikarya</taxon>
        <taxon>Basidiomycota</taxon>
        <taxon>Agaricomycotina</taxon>
        <taxon>Agaricomycetes</taxon>
        <taxon>Polyporales</taxon>
        <taxon>Fomitopsis</taxon>
    </lineage>
</organism>